<protein>
    <submittedName>
        <fullName evidence="1">Uncharacterized protein</fullName>
    </submittedName>
</protein>
<reference evidence="1" key="2">
    <citation type="submission" date="2020-11" db="EMBL/GenBank/DDBJ databases">
        <authorList>
            <person name="McCartney M.A."/>
            <person name="Auch B."/>
            <person name="Kono T."/>
            <person name="Mallez S."/>
            <person name="Becker A."/>
            <person name="Gohl D.M."/>
            <person name="Silverstein K.A.T."/>
            <person name="Koren S."/>
            <person name="Bechman K.B."/>
            <person name="Herman A."/>
            <person name="Abrahante J.E."/>
            <person name="Garbe J."/>
        </authorList>
    </citation>
    <scope>NUCLEOTIDE SEQUENCE</scope>
    <source>
        <strain evidence="1">Duluth1</strain>
        <tissue evidence="1">Whole animal</tissue>
    </source>
</reference>
<name>A0A9D4LQ13_DREPO</name>
<reference evidence="1" key="1">
    <citation type="journal article" date="2019" name="bioRxiv">
        <title>The Genome of the Zebra Mussel, Dreissena polymorpha: A Resource for Invasive Species Research.</title>
        <authorList>
            <person name="McCartney M.A."/>
            <person name="Auch B."/>
            <person name="Kono T."/>
            <person name="Mallez S."/>
            <person name="Zhang Y."/>
            <person name="Obille A."/>
            <person name="Becker A."/>
            <person name="Abrahante J.E."/>
            <person name="Garbe J."/>
            <person name="Badalamenti J.P."/>
            <person name="Herman A."/>
            <person name="Mangelson H."/>
            <person name="Liachko I."/>
            <person name="Sullivan S."/>
            <person name="Sone E.D."/>
            <person name="Koren S."/>
            <person name="Silverstein K.A.T."/>
            <person name="Beckman K.B."/>
            <person name="Gohl D.M."/>
        </authorList>
    </citation>
    <scope>NUCLEOTIDE SEQUENCE</scope>
    <source>
        <strain evidence="1">Duluth1</strain>
        <tissue evidence="1">Whole animal</tissue>
    </source>
</reference>
<keyword evidence="2" id="KW-1185">Reference proteome</keyword>
<dbReference type="EMBL" id="JAIWYP010000002">
    <property type="protein sequence ID" value="KAH3862583.1"/>
    <property type="molecule type" value="Genomic_DNA"/>
</dbReference>
<evidence type="ECO:0000313" key="2">
    <source>
        <dbReference type="Proteomes" id="UP000828390"/>
    </source>
</evidence>
<dbReference type="AlphaFoldDB" id="A0A9D4LQ13"/>
<gene>
    <name evidence="1" type="ORF">DPMN_025552</name>
</gene>
<proteinExistence type="predicted"/>
<evidence type="ECO:0000313" key="1">
    <source>
        <dbReference type="EMBL" id="KAH3862583.1"/>
    </source>
</evidence>
<sequence>MLEINLHAELSFHYAITRKPYQLQRGSLAHNVVSPNLELYPIENVRKFSHVALDGQQHAEVQTDRLAVHVSRYLYTQEDIEVMYARAPDEAGPSGWKRLLASLKCSKAFGFRLLFYLFLVCDELKP</sequence>
<dbReference type="Proteomes" id="UP000828390">
    <property type="component" value="Unassembled WGS sequence"/>
</dbReference>
<accession>A0A9D4LQ13</accession>
<organism evidence="1 2">
    <name type="scientific">Dreissena polymorpha</name>
    <name type="common">Zebra mussel</name>
    <name type="synonym">Mytilus polymorpha</name>
    <dbReference type="NCBI Taxonomy" id="45954"/>
    <lineage>
        <taxon>Eukaryota</taxon>
        <taxon>Metazoa</taxon>
        <taxon>Spiralia</taxon>
        <taxon>Lophotrochozoa</taxon>
        <taxon>Mollusca</taxon>
        <taxon>Bivalvia</taxon>
        <taxon>Autobranchia</taxon>
        <taxon>Heteroconchia</taxon>
        <taxon>Euheterodonta</taxon>
        <taxon>Imparidentia</taxon>
        <taxon>Neoheterodontei</taxon>
        <taxon>Myida</taxon>
        <taxon>Dreissenoidea</taxon>
        <taxon>Dreissenidae</taxon>
        <taxon>Dreissena</taxon>
    </lineage>
</organism>
<comment type="caution">
    <text evidence="1">The sequence shown here is derived from an EMBL/GenBank/DDBJ whole genome shotgun (WGS) entry which is preliminary data.</text>
</comment>